<dbReference type="Gene3D" id="2.40.160.60">
    <property type="entry name" value="Outer membrane protein transport protein (OMPP1/FadL/TodX)"/>
    <property type="match status" value="1"/>
</dbReference>
<keyword evidence="3" id="KW-1185">Reference proteome</keyword>
<dbReference type="EMBL" id="FZOQ01000001">
    <property type="protein sequence ID" value="SNS06816.1"/>
    <property type="molecule type" value="Genomic_DNA"/>
</dbReference>
<evidence type="ECO:0008006" key="4">
    <source>
        <dbReference type="Google" id="ProtNLM"/>
    </source>
</evidence>
<gene>
    <name evidence="2" type="ORF">SAMN06296052_101376</name>
</gene>
<name>A0A239BGA2_9BACT</name>
<proteinExistence type="predicted"/>
<accession>A0A239BGA2</accession>
<evidence type="ECO:0000256" key="1">
    <source>
        <dbReference type="SAM" id="SignalP"/>
    </source>
</evidence>
<keyword evidence="1" id="KW-0732">Signal</keyword>
<protein>
    <recommendedName>
        <fullName evidence="4">Outer membrane protein beta-barrel domain-containing protein</fullName>
    </recommendedName>
</protein>
<organism evidence="2 3">
    <name type="scientific">Pontibacter ummariensis</name>
    <dbReference type="NCBI Taxonomy" id="1610492"/>
    <lineage>
        <taxon>Bacteria</taxon>
        <taxon>Pseudomonadati</taxon>
        <taxon>Bacteroidota</taxon>
        <taxon>Cytophagia</taxon>
        <taxon>Cytophagales</taxon>
        <taxon>Hymenobacteraceae</taxon>
        <taxon>Pontibacter</taxon>
    </lineage>
</organism>
<feature type="signal peptide" evidence="1">
    <location>
        <begin position="1"/>
        <end position="22"/>
    </location>
</feature>
<dbReference type="RefSeq" id="WP_245842246.1">
    <property type="nucleotide sequence ID" value="NZ_FZOQ01000001.1"/>
</dbReference>
<feature type="chain" id="PRO_5012421355" description="Outer membrane protein beta-barrel domain-containing protein" evidence="1">
    <location>
        <begin position="23"/>
        <end position="224"/>
    </location>
</feature>
<dbReference type="Proteomes" id="UP000198432">
    <property type="component" value="Unassembled WGS sequence"/>
</dbReference>
<evidence type="ECO:0000313" key="3">
    <source>
        <dbReference type="Proteomes" id="UP000198432"/>
    </source>
</evidence>
<sequence>MKNIFRTILAVSLLWSTGQAVAQDTKPSLDAAPVPAISASPASVMATAPEAEATAKEKPSWAGPKLSYNLSMGASFSNGFGNATYVEPSVRYQVNNRFRVNASLTYMNVSNYNTSVTSPEGTTVLYRNNGGSHYLASVGVDYLASDRLILSGNIWKDFSNMPTQNLGYNLYSPGRFGADFRATYKITENFSVTGGVRYSEGASPFASPFYNPGFGSYGPGSLWY</sequence>
<evidence type="ECO:0000313" key="2">
    <source>
        <dbReference type="EMBL" id="SNS06816.1"/>
    </source>
</evidence>
<reference evidence="3" key="1">
    <citation type="submission" date="2017-06" db="EMBL/GenBank/DDBJ databases">
        <authorList>
            <person name="Varghese N."/>
            <person name="Submissions S."/>
        </authorList>
    </citation>
    <scope>NUCLEOTIDE SEQUENCE [LARGE SCALE GENOMIC DNA]</scope>
    <source>
        <strain evidence="3">NKM1</strain>
    </source>
</reference>
<dbReference type="SUPFAM" id="SSF56935">
    <property type="entry name" value="Porins"/>
    <property type="match status" value="1"/>
</dbReference>
<dbReference type="AlphaFoldDB" id="A0A239BGA2"/>